<evidence type="ECO:0000256" key="1">
    <source>
        <dbReference type="ARBA" id="ARBA00004323"/>
    </source>
</evidence>
<dbReference type="GO" id="GO:0005794">
    <property type="term" value="C:Golgi apparatus"/>
    <property type="evidence" value="ECO:0000318"/>
    <property type="project" value="GO_Central"/>
</dbReference>
<dbReference type="PANTHER" id="PTHR32285">
    <property type="entry name" value="PROTEIN TRICHOME BIREFRINGENCE-LIKE 9-RELATED"/>
    <property type="match status" value="1"/>
</dbReference>
<dbReference type="PANTHER" id="PTHR32285:SF276">
    <property type="entry name" value="XYLAN O-ACETYLTRANSFERASE 6"/>
    <property type="match status" value="1"/>
</dbReference>
<evidence type="ECO:0000313" key="14">
    <source>
        <dbReference type="EMBL" id="KQK22160.1"/>
    </source>
</evidence>
<comment type="similarity">
    <text evidence="2">Belongs to the PC-esterase family. TBL subfamily.</text>
</comment>
<evidence type="ECO:0000256" key="7">
    <source>
        <dbReference type="ARBA" id="ARBA00023034"/>
    </source>
</evidence>
<comment type="subcellular location">
    <subcellularLocation>
        <location evidence="1">Golgi apparatus membrane</location>
        <topology evidence="1">Single-pass type II membrane protein</topology>
    </subcellularLocation>
</comment>
<keyword evidence="6" id="KW-1133">Transmembrane helix</keyword>
<evidence type="ECO:0000256" key="11">
    <source>
        <dbReference type="SAM" id="MobiDB-lite"/>
    </source>
</evidence>
<dbReference type="Gramene" id="KQK22160">
    <property type="protein sequence ID" value="KQK22160"/>
    <property type="gene ID" value="BRADI_1g65530v3"/>
</dbReference>
<keyword evidence="9" id="KW-1015">Disulfide bond</keyword>
<dbReference type="Proteomes" id="UP000008810">
    <property type="component" value="Chromosome 1"/>
</dbReference>
<dbReference type="GO" id="GO:0045492">
    <property type="term" value="P:xylan biosynthetic process"/>
    <property type="evidence" value="ECO:0007669"/>
    <property type="project" value="EnsemblPlants"/>
</dbReference>
<reference evidence="14 15" key="1">
    <citation type="journal article" date="2010" name="Nature">
        <title>Genome sequencing and analysis of the model grass Brachypodium distachyon.</title>
        <authorList>
            <consortium name="International Brachypodium Initiative"/>
        </authorList>
    </citation>
    <scope>NUCLEOTIDE SEQUENCE [LARGE SCALE GENOMIC DNA]</scope>
    <source>
        <strain evidence="14 15">Bd21</strain>
    </source>
</reference>
<dbReference type="InterPro" id="IPR026057">
    <property type="entry name" value="TBL_C"/>
</dbReference>
<evidence type="ECO:0000256" key="8">
    <source>
        <dbReference type="ARBA" id="ARBA00023136"/>
    </source>
</evidence>
<reference evidence="15" key="3">
    <citation type="submission" date="2018-08" db="UniProtKB">
        <authorList>
            <consortium name="EnsemblPlants"/>
        </authorList>
    </citation>
    <scope>IDENTIFICATION</scope>
    <source>
        <strain evidence="15">cv. Bd21</strain>
    </source>
</reference>
<keyword evidence="3" id="KW-0808">Transferase</keyword>
<dbReference type="GeneID" id="100830147"/>
<evidence type="ECO:0000256" key="5">
    <source>
        <dbReference type="ARBA" id="ARBA00022968"/>
    </source>
</evidence>
<feature type="compositionally biased region" description="Basic and acidic residues" evidence="11">
    <location>
        <begin position="162"/>
        <end position="178"/>
    </location>
</feature>
<dbReference type="eggNOG" id="ENOG502QUBK">
    <property type="taxonomic scope" value="Eukaryota"/>
</dbReference>
<dbReference type="RefSeq" id="XP_003558153.1">
    <property type="nucleotide sequence ID" value="XM_003558105.4"/>
</dbReference>
<dbReference type="GO" id="GO:0016413">
    <property type="term" value="F:O-acetyltransferase activity"/>
    <property type="evidence" value="ECO:0000318"/>
    <property type="project" value="GO_Central"/>
</dbReference>
<feature type="domain" description="Trichome birefringence-like C-terminal" evidence="12">
    <location>
        <begin position="249"/>
        <end position="541"/>
    </location>
</feature>
<dbReference type="GO" id="GO:1990538">
    <property type="term" value="F:xylan O-acetyltransferase activity"/>
    <property type="evidence" value="ECO:0007669"/>
    <property type="project" value="EnsemblPlants"/>
</dbReference>
<dbReference type="STRING" id="15368.I1H6K3"/>
<dbReference type="AlphaFoldDB" id="I1H6K3"/>
<dbReference type="InterPro" id="IPR025846">
    <property type="entry name" value="TBL_N"/>
</dbReference>
<feature type="region of interest" description="Disordered" evidence="11">
    <location>
        <begin position="158"/>
        <end position="178"/>
    </location>
</feature>
<evidence type="ECO:0000256" key="4">
    <source>
        <dbReference type="ARBA" id="ARBA00022692"/>
    </source>
</evidence>
<reference evidence="14" key="2">
    <citation type="submission" date="2017-06" db="EMBL/GenBank/DDBJ databases">
        <title>WGS assembly of Brachypodium distachyon.</title>
        <authorList>
            <consortium name="The International Brachypodium Initiative"/>
            <person name="Lucas S."/>
            <person name="Harmon-Smith M."/>
            <person name="Lail K."/>
            <person name="Tice H."/>
            <person name="Grimwood J."/>
            <person name="Bruce D."/>
            <person name="Barry K."/>
            <person name="Shu S."/>
            <person name="Lindquist E."/>
            <person name="Wang M."/>
            <person name="Pitluck S."/>
            <person name="Vogel J.P."/>
            <person name="Garvin D.F."/>
            <person name="Mockler T.C."/>
            <person name="Schmutz J."/>
            <person name="Rokhsar D."/>
            <person name="Bevan M.W."/>
        </authorList>
    </citation>
    <scope>NUCLEOTIDE SEQUENCE</scope>
    <source>
        <strain evidence="14">Bd21</strain>
    </source>
</reference>
<dbReference type="HOGENOM" id="CLU_020953_3_2_1"/>
<dbReference type="Pfam" id="PF13839">
    <property type="entry name" value="PC-Esterase"/>
    <property type="match status" value="1"/>
</dbReference>
<dbReference type="EnsemblPlants" id="KQK22160">
    <property type="protein sequence ID" value="KQK22160"/>
    <property type="gene ID" value="BRADI_1g65530v3"/>
</dbReference>
<dbReference type="OMA" id="CAMETMP"/>
<evidence type="ECO:0000313" key="16">
    <source>
        <dbReference type="Proteomes" id="UP000008810"/>
    </source>
</evidence>
<keyword evidence="7" id="KW-0333">Golgi apparatus</keyword>
<evidence type="ECO:0000256" key="10">
    <source>
        <dbReference type="ARBA" id="ARBA00023180"/>
    </source>
</evidence>
<accession>I1H6K3</accession>
<keyword evidence="4" id="KW-0812">Transmembrane</keyword>
<dbReference type="OrthoDB" id="1932925at2759"/>
<dbReference type="Pfam" id="PF14416">
    <property type="entry name" value="PMR5N"/>
    <property type="match status" value="1"/>
</dbReference>
<proteinExistence type="inferred from homology"/>
<dbReference type="EMBL" id="CM000880">
    <property type="protein sequence ID" value="KQK22160.1"/>
    <property type="molecule type" value="Genomic_DNA"/>
</dbReference>
<dbReference type="InterPro" id="IPR029962">
    <property type="entry name" value="TBL"/>
</dbReference>
<organism evidence="14">
    <name type="scientific">Brachypodium distachyon</name>
    <name type="common">Purple false brome</name>
    <name type="synonym">Trachynia distachya</name>
    <dbReference type="NCBI Taxonomy" id="15368"/>
    <lineage>
        <taxon>Eukaryota</taxon>
        <taxon>Viridiplantae</taxon>
        <taxon>Streptophyta</taxon>
        <taxon>Embryophyta</taxon>
        <taxon>Tracheophyta</taxon>
        <taxon>Spermatophyta</taxon>
        <taxon>Magnoliopsida</taxon>
        <taxon>Liliopsida</taxon>
        <taxon>Poales</taxon>
        <taxon>Poaceae</taxon>
        <taxon>BOP clade</taxon>
        <taxon>Pooideae</taxon>
        <taxon>Stipodae</taxon>
        <taxon>Brachypodieae</taxon>
        <taxon>Brachypodium</taxon>
    </lineage>
</organism>
<keyword evidence="5" id="KW-0735">Signal-anchor</keyword>
<gene>
    <name evidence="15" type="primary">LOC100830147</name>
    <name evidence="14" type="ORF">BRADI_1g65530v3</name>
</gene>
<dbReference type="KEGG" id="bdi:100830147"/>
<evidence type="ECO:0000256" key="3">
    <source>
        <dbReference type="ARBA" id="ARBA00022679"/>
    </source>
</evidence>
<evidence type="ECO:0000259" key="13">
    <source>
        <dbReference type="Pfam" id="PF14416"/>
    </source>
</evidence>
<keyword evidence="10" id="KW-0325">Glycoprotein</keyword>
<dbReference type="FunCoup" id="I1H6K3">
    <property type="interactions" value="26"/>
</dbReference>
<evidence type="ECO:0000256" key="9">
    <source>
        <dbReference type="ARBA" id="ARBA00023157"/>
    </source>
</evidence>
<keyword evidence="8" id="KW-0472">Membrane</keyword>
<feature type="domain" description="Trichome birefringence-like N-terminal" evidence="13">
    <location>
        <begin position="194"/>
        <end position="248"/>
    </location>
</feature>
<evidence type="ECO:0000256" key="2">
    <source>
        <dbReference type="ARBA" id="ARBA00007727"/>
    </source>
</evidence>
<evidence type="ECO:0000313" key="15">
    <source>
        <dbReference type="EnsemblPlants" id="KQK22160"/>
    </source>
</evidence>
<evidence type="ECO:0000256" key="6">
    <source>
        <dbReference type="ARBA" id="ARBA00022989"/>
    </source>
</evidence>
<keyword evidence="16" id="KW-1185">Reference proteome</keyword>
<name>I1H6K3_BRADI</name>
<evidence type="ECO:0000259" key="12">
    <source>
        <dbReference type="Pfam" id="PF13839"/>
    </source>
</evidence>
<dbReference type="GO" id="GO:0000139">
    <property type="term" value="C:Golgi membrane"/>
    <property type="evidence" value="ECO:0007669"/>
    <property type="project" value="UniProtKB-SubCell"/>
</dbReference>
<protein>
    <submittedName>
        <fullName evidence="14 15">Uncharacterized protein</fullName>
    </submittedName>
</protein>
<sequence length="553" mass="61917">MQQRRKTVYAMKQAALGAGVAAARRSGAPLSMAATVFALFVLATFLYNEDIKSIADFPFGAGALRAKSPDLHLLQEAEAAAHHAVTTLAMRGEEAIVRVLDAPRHADIGIGINRTGDPVPKMVINAKVGTGGGGNGEELAEEKDRDVTLPRVAAMLGGGGAEEARRREDEEEAAEKASTEKAKAAALVTIRSVETCDLYQGEWVYDEVNAPVYKEAQCEFLTEQVTCMRNGRRDDSYQKWRWQPTGCDLPRFDARLLLERLRNKRLMFVGDSLNRNQWESMVCLVQSAIAKGHKTLTKFVNNGSSNVFYAHDYNATVEFYWAPFLVESNSDNPKVHSVPDRIIQWHSIAKHAKNWLGVDYLVFNTYIWWLNTLDMKVLKGSFDEGATEYVEVDRPVAYNEVLKTWAKWVDRNIDPNRTTVFFMGMSPNHITPEAWGNDGGIKCAMETMPIKNRTASLDVGTDWRLYAGAQDVLQTFRRVPVHFVDITALSELRKDAHTSVHTLRQGKLLTPEQQADPKTYADCIHWCLPGLPDTWNEFLYARIVSSPSTTTEQ</sequence>